<organism evidence="1">
    <name type="scientific">viral metagenome</name>
    <dbReference type="NCBI Taxonomy" id="1070528"/>
    <lineage>
        <taxon>unclassified sequences</taxon>
        <taxon>metagenomes</taxon>
        <taxon>organismal metagenomes</taxon>
    </lineage>
</organism>
<proteinExistence type="predicted"/>
<evidence type="ECO:0000313" key="1">
    <source>
        <dbReference type="EMBL" id="QHT33311.1"/>
    </source>
</evidence>
<sequence length="217" mass="25020">MDELFRNKEDSDAIKKINLDELYDKKKTYDLSKLSTYNKILNRIHDKIKITSRQKMNEQFCWYVIPEIMLGVAAYDRASCISYILEELTSNGFVVRYTHPNLIFVSWKHYIPSYVRTEFKKKTGMIIDEHGNQIQEYDDFGNLIENRGPVANNPLSANSLDPFNMGLARKITNGKNGGAGGDPSVPKKEFKPITEYKPTGNLVYGKELFKKIEDKFS</sequence>
<accession>A0A6C0EX73</accession>
<dbReference type="InterPro" id="IPR043977">
    <property type="entry name" value="DUF5759"/>
</dbReference>
<dbReference type="AlphaFoldDB" id="A0A6C0EX73"/>
<reference evidence="1" key="1">
    <citation type="journal article" date="2020" name="Nature">
        <title>Giant virus diversity and host interactions through global metagenomics.</title>
        <authorList>
            <person name="Schulz F."/>
            <person name="Roux S."/>
            <person name="Paez-Espino D."/>
            <person name="Jungbluth S."/>
            <person name="Walsh D.A."/>
            <person name="Denef V.J."/>
            <person name="McMahon K.D."/>
            <person name="Konstantinidis K.T."/>
            <person name="Eloe-Fadrosh E.A."/>
            <person name="Kyrpides N.C."/>
            <person name="Woyke T."/>
        </authorList>
    </citation>
    <scope>NUCLEOTIDE SEQUENCE</scope>
    <source>
        <strain evidence="1">GVMAG-M-3300009161-34</strain>
    </source>
</reference>
<dbReference type="Pfam" id="PF19063">
    <property type="entry name" value="DUF5759"/>
    <property type="match status" value="1"/>
</dbReference>
<protein>
    <submittedName>
        <fullName evidence="1">Uncharacterized protein</fullName>
    </submittedName>
</protein>
<dbReference type="EMBL" id="MN738962">
    <property type="protein sequence ID" value="QHT33311.1"/>
    <property type="molecule type" value="Genomic_DNA"/>
</dbReference>
<name>A0A6C0EX73_9ZZZZ</name>